<keyword evidence="3" id="KW-1185">Reference proteome</keyword>
<gene>
    <name evidence="2" type="ORF">B1806_11125</name>
</gene>
<dbReference type="Proteomes" id="UP000307749">
    <property type="component" value="Unassembled WGS sequence"/>
</dbReference>
<reference evidence="2 3" key="1">
    <citation type="submission" date="2017-02" db="EMBL/GenBank/DDBJ databases">
        <title>Whole genome sequencing of Metallibacterium scheffleri DSM 24874 (T).</title>
        <authorList>
            <person name="Kumar S."/>
            <person name="Patil P."/>
            <person name="Patil P.B."/>
        </authorList>
    </citation>
    <scope>NUCLEOTIDE SEQUENCE [LARGE SCALE GENOMIC DNA]</scope>
    <source>
        <strain evidence="2 3">DSM 24874</strain>
    </source>
</reference>
<organism evidence="2 3">
    <name type="scientific">Metallibacterium scheffleri</name>
    <dbReference type="NCBI Taxonomy" id="993689"/>
    <lineage>
        <taxon>Bacteria</taxon>
        <taxon>Pseudomonadati</taxon>
        <taxon>Pseudomonadota</taxon>
        <taxon>Gammaproteobacteria</taxon>
        <taxon>Lysobacterales</taxon>
        <taxon>Rhodanobacteraceae</taxon>
        <taxon>Metallibacterium</taxon>
    </lineage>
</organism>
<dbReference type="RefSeq" id="WP_081126019.1">
    <property type="nucleotide sequence ID" value="NZ_DAHXOC010000002.1"/>
</dbReference>
<evidence type="ECO:0000313" key="3">
    <source>
        <dbReference type="Proteomes" id="UP000307749"/>
    </source>
</evidence>
<accession>A0A4S3KKW9</accession>
<protein>
    <recommendedName>
        <fullName evidence="4">Sugar transporter</fullName>
    </recommendedName>
</protein>
<evidence type="ECO:0000313" key="2">
    <source>
        <dbReference type="EMBL" id="THD09416.1"/>
    </source>
</evidence>
<dbReference type="EMBL" id="MWQO01000039">
    <property type="protein sequence ID" value="THD09416.1"/>
    <property type="molecule type" value="Genomic_DNA"/>
</dbReference>
<dbReference type="PROSITE" id="PS51257">
    <property type="entry name" value="PROKAR_LIPOPROTEIN"/>
    <property type="match status" value="1"/>
</dbReference>
<evidence type="ECO:0000256" key="1">
    <source>
        <dbReference type="SAM" id="MobiDB-lite"/>
    </source>
</evidence>
<dbReference type="STRING" id="993689.GCA_002077135_00604"/>
<feature type="compositionally biased region" description="Low complexity" evidence="1">
    <location>
        <begin position="40"/>
        <end position="59"/>
    </location>
</feature>
<sequence>MNPRHFLLATLLLPAVLGLGGCGNKGQLVRPGAAPHAHHVTPVSVPAPPATSAMPSHPAIAATASPRG</sequence>
<name>A0A4S3KKW9_9GAMM</name>
<feature type="region of interest" description="Disordered" evidence="1">
    <location>
        <begin position="30"/>
        <end position="68"/>
    </location>
</feature>
<evidence type="ECO:0008006" key="4">
    <source>
        <dbReference type="Google" id="ProtNLM"/>
    </source>
</evidence>
<dbReference type="AlphaFoldDB" id="A0A4S3KKW9"/>
<comment type="caution">
    <text evidence="2">The sequence shown here is derived from an EMBL/GenBank/DDBJ whole genome shotgun (WGS) entry which is preliminary data.</text>
</comment>
<proteinExistence type="predicted"/>